<evidence type="ECO:0000256" key="2">
    <source>
        <dbReference type="SAM" id="Phobius"/>
    </source>
</evidence>
<feature type="transmembrane region" description="Helical" evidence="2">
    <location>
        <begin position="771"/>
        <end position="788"/>
    </location>
</feature>
<feature type="region of interest" description="Disordered" evidence="1">
    <location>
        <begin position="693"/>
        <end position="721"/>
    </location>
</feature>
<feature type="transmembrane region" description="Helical" evidence="2">
    <location>
        <begin position="1061"/>
        <end position="1082"/>
    </location>
</feature>
<dbReference type="Proteomes" id="UP001190700">
    <property type="component" value="Unassembled WGS sequence"/>
</dbReference>
<feature type="transmembrane region" description="Helical" evidence="2">
    <location>
        <begin position="911"/>
        <end position="937"/>
    </location>
</feature>
<evidence type="ECO:0000256" key="1">
    <source>
        <dbReference type="SAM" id="MobiDB-lite"/>
    </source>
</evidence>
<gene>
    <name evidence="3" type="ORF">CYMTET_30036</name>
</gene>
<feature type="transmembrane region" description="Helical" evidence="2">
    <location>
        <begin position="1119"/>
        <end position="1139"/>
    </location>
</feature>
<dbReference type="SUPFAM" id="SSF51126">
    <property type="entry name" value="Pectin lyase-like"/>
    <property type="match status" value="1"/>
</dbReference>
<feature type="transmembrane region" description="Helical" evidence="2">
    <location>
        <begin position="858"/>
        <end position="881"/>
    </location>
</feature>
<feature type="transmembrane region" description="Helical" evidence="2">
    <location>
        <begin position="665"/>
        <end position="686"/>
    </location>
</feature>
<dbReference type="AlphaFoldDB" id="A0AAE0FJN1"/>
<organism evidence="3 4">
    <name type="scientific">Cymbomonas tetramitiformis</name>
    <dbReference type="NCBI Taxonomy" id="36881"/>
    <lineage>
        <taxon>Eukaryota</taxon>
        <taxon>Viridiplantae</taxon>
        <taxon>Chlorophyta</taxon>
        <taxon>Pyramimonadophyceae</taxon>
        <taxon>Pyramimonadales</taxon>
        <taxon>Pyramimonadaceae</taxon>
        <taxon>Cymbomonas</taxon>
    </lineage>
</organism>
<dbReference type="PANTHER" id="PTHR11319:SF35">
    <property type="entry name" value="OUTER MEMBRANE PROTEIN PMPC-RELATED"/>
    <property type="match status" value="1"/>
</dbReference>
<proteinExistence type="predicted"/>
<dbReference type="PANTHER" id="PTHR11319">
    <property type="entry name" value="G PROTEIN-COUPLED RECEPTOR-RELATED"/>
    <property type="match status" value="1"/>
</dbReference>
<comment type="caution">
    <text evidence="3">The sequence shown here is derived from an EMBL/GenBank/DDBJ whole genome shotgun (WGS) entry which is preliminary data.</text>
</comment>
<sequence>MRVKLRRAVALERRLVVGGFPQLGGALSLLGERLAAYLYDVTFRDNAADTGGCLAATYASVLLEGGSVIRNQAEFGGGLFMRESLWVQLRGVAAANNSALRGGALSLNSVTDCSIVGSVFSGNIAQSNGGAIYMLLSTLNVTAGGSIDRNEASFGGGMSLDMSTLFIQSGALTANTAVETGGGLHLLHSHVRLQEVLVERCVAEVSGGGLHLSSDSQAWVEGCAVGSCVAGAGAGVHLTSRSVLAAHGTRFELSRAGQGGAVAAKGANVTLEGCALVANMATGSGGGLQVLTGAAAIMRGCHVMRNLAGSYGGGAAIDPAPVEVALEGSRLDGNAAGVAGGAVIQHLPGPAPSRLWLANLSFENNSAGTAAAAVGPHVFWEYAADAAPPVCATNCTAAPSSTALFTSSAKNFTVVQDGAPVGPGGVAAVSGESISPPLEYTAQDYYGRSAYVAGTTIVATVLDAEASLQGPTVAMYEAEAGRFDGLKLTGKPGGTFQVELLADAEGWESVTVGVVLETCPRGSQFLEAANLCSPCGLGTLKLSNSTAACHDCSQDAGVECPGGDRYTLNEGYWMAAESVQLCDLDAADLEECVFDRVHACGDKSGACASSDPRTNAADTIHVAEDKLCSQGHRSDVVLCAACSVGYTMQDDGGCRSCPDESWRTWLQAVLVLAVMAALATAIARIVRSSREGSARSNNQASTTQATQVAMDESAEAMEDTQEVRTSTSDVFGIWSGWIQVSAQSANIYDRDVLPGAYGELLEFLTVFNAPVLRWLSVQCIMFTIFPHWESGVGYYWTFAMYAFCPMVVGVPSLLAVYRVLSVELRGLQEPRCAGEFTPRQMGDAGSTPEAPQEEKPDYFHVALFLLLFFQSAVATAMFQVFDCDAIYSDDAAVSYFMAVDRTMQCFESASYYIVAGIAVFVILVYVLGLPIALGAVLRFLHDRKQVTDEDGASFYISIAYLRQDEVGVWRIRLPGGAGPDALYHGPIVQLTMASAEPDSDDLGEPRALTMLDLQSIQNLFGTSYLQYHDDYYYWGVVEALRRLLQSSFVVVVRLADRKMDVFYAVLVGMSAGILHAYALPYVDADDNFLQALVLYNQCIAILLFIATEYSTEDFVDGTGGALMVCWQVTLQMYILYLLMRKLQGSGAWKRLTSVSFVRRFQKRLQRWMEPVRGRGGDVDERAPTPGEIELPTACNKVVLNQMWISAP</sequence>
<keyword evidence="2" id="KW-1133">Transmembrane helix</keyword>
<reference evidence="3 4" key="1">
    <citation type="journal article" date="2015" name="Genome Biol. Evol.">
        <title>Comparative Genomics of a Bacterivorous Green Alga Reveals Evolutionary Causalities and Consequences of Phago-Mixotrophic Mode of Nutrition.</title>
        <authorList>
            <person name="Burns J.A."/>
            <person name="Paasch A."/>
            <person name="Narechania A."/>
            <person name="Kim E."/>
        </authorList>
    </citation>
    <scope>NUCLEOTIDE SEQUENCE [LARGE SCALE GENOMIC DNA]</scope>
    <source>
        <strain evidence="3 4">PLY_AMNH</strain>
    </source>
</reference>
<keyword evidence="2" id="KW-0812">Transmembrane</keyword>
<feature type="transmembrane region" description="Helical" evidence="2">
    <location>
        <begin position="794"/>
        <end position="817"/>
    </location>
</feature>
<protein>
    <recommendedName>
        <fullName evidence="5">Right handed beta helix domain-containing protein</fullName>
    </recommendedName>
</protein>
<evidence type="ECO:0008006" key="5">
    <source>
        <dbReference type="Google" id="ProtNLM"/>
    </source>
</evidence>
<accession>A0AAE0FJN1</accession>
<dbReference type="EMBL" id="LGRX02017198">
    <property type="protein sequence ID" value="KAK3261041.1"/>
    <property type="molecule type" value="Genomic_DNA"/>
</dbReference>
<name>A0AAE0FJN1_9CHLO</name>
<feature type="transmembrane region" description="Helical" evidence="2">
    <location>
        <begin position="1088"/>
        <end position="1107"/>
    </location>
</feature>
<dbReference type="InterPro" id="IPR011050">
    <property type="entry name" value="Pectin_lyase_fold/virulence"/>
</dbReference>
<keyword evidence="4" id="KW-1185">Reference proteome</keyword>
<evidence type="ECO:0000313" key="4">
    <source>
        <dbReference type="Proteomes" id="UP001190700"/>
    </source>
</evidence>
<feature type="compositionally biased region" description="Polar residues" evidence="1">
    <location>
        <begin position="694"/>
        <end position="707"/>
    </location>
</feature>
<keyword evidence="2" id="KW-0472">Membrane</keyword>
<evidence type="ECO:0000313" key="3">
    <source>
        <dbReference type="EMBL" id="KAK3261041.1"/>
    </source>
</evidence>